<sequence>MVDVKKSSLTGSISDME</sequence>
<organism evidence="1 2">
    <name type="scientific">Allacma fusca</name>
    <dbReference type="NCBI Taxonomy" id="39272"/>
    <lineage>
        <taxon>Eukaryota</taxon>
        <taxon>Metazoa</taxon>
        <taxon>Ecdysozoa</taxon>
        <taxon>Arthropoda</taxon>
        <taxon>Hexapoda</taxon>
        <taxon>Collembola</taxon>
        <taxon>Symphypleona</taxon>
        <taxon>Sminthuridae</taxon>
        <taxon>Allacma</taxon>
    </lineage>
</organism>
<reference evidence="1" key="1">
    <citation type="submission" date="2021-06" db="EMBL/GenBank/DDBJ databases">
        <authorList>
            <person name="Hodson N. C."/>
            <person name="Mongue J. A."/>
            <person name="Jaron S. K."/>
        </authorList>
    </citation>
    <scope>NUCLEOTIDE SEQUENCE</scope>
</reference>
<dbReference type="EMBL" id="CAJVCH010535144">
    <property type="protein sequence ID" value="CAG7825134.1"/>
    <property type="molecule type" value="Genomic_DNA"/>
</dbReference>
<evidence type="ECO:0000313" key="1">
    <source>
        <dbReference type="EMBL" id="CAG7825134.1"/>
    </source>
</evidence>
<feature type="non-terminal residue" evidence="1">
    <location>
        <position position="1"/>
    </location>
</feature>
<keyword evidence="2" id="KW-1185">Reference proteome</keyword>
<dbReference type="AlphaFoldDB" id="A0A8J2PJQ0"/>
<proteinExistence type="predicted"/>
<gene>
    <name evidence="1" type="ORF">AFUS01_LOCUS35258</name>
</gene>
<dbReference type="Proteomes" id="UP000708208">
    <property type="component" value="Unassembled WGS sequence"/>
</dbReference>
<protein>
    <submittedName>
        <fullName evidence="1">Uncharacterized protein</fullName>
    </submittedName>
</protein>
<comment type="caution">
    <text evidence="1">The sequence shown here is derived from an EMBL/GenBank/DDBJ whole genome shotgun (WGS) entry which is preliminary data.</text>
</comment>
<accession>A0A8J2PJQ0</accession>
<evidence type="ECO:0000313" key="2">
    <source>
        <dbReference type="Proteomes" id="UP000708208"/>
    </source>
</evidence>
<name>A0A8J2PJQ0_9HEXA</name>